<feature type="region of interest" description="Disordered" evidence="1">
    <location>
        <begin position="625"/>
        <end position="652"/>
    </location>
</feature>
<keyword evidence="3" id="KW-1185">Reference proteome</keyword>
<protein>
    <submittedName>
        <fullName evidence="2">Uncharacterized protein</fullName>
    </submittedName>
</protein>
<feature type="region of interest" description="Disordered" evidence="1">
    <location>
        <begin position="670"/>
        <end position="745"/>
    </location>
</feature>
<evidence type="ECO:0000313" key="2">
    <source>
        <dbReference type="EMBL" id="RDY00146.1"/>
    </source>
</evidence>
<dbReference type="OrthoDB" id="994901at2759"/>
<feature type="non-terminal residue" evidence="2">
    <location>
        <position position="745"/>
    </location>
</feature>
<proteinExistence type="predicted"/>
<feature type="compositionally biased region" description="Basic and acidic residues" evidence="1">
    <location>
        <begin position="718"/>
        <end position="745"/>
    </location>
</feature>
<dbReference type="Proteomes" id="UP000257109">
    <property type="component" value="Unassembled WGS sequence"/>
</dbReference>
<dbReference type="AlphaFoldDB" id="A0A371HBF6"/>
<dbReference type="PANTHER" id="PTHR37722">
    <property type="entry name" value="OS01G0167700 PROTEIN"/>
    <property type="match status" value="1"/>
</dbReference>
<feature type="compositionally biased region" description="Polar residues" evidence="1">
    <location>
        <begin position="637"/>
        <end position="646"/>
    </location>
</feature>
<feature type="region of interest" description="Disordered" evidence="1">
    <location>
        <begin position="441"/>
        <end position="489"/>
    </location>
</feature>
<organism evidence="2 3">
    <name type="scientific">Mucuna pruriens</name>
    <name type="common">Velvet bean</name>
    <name type="synonym">Dolichos pruriens</name>
    <dbReference type="NCBI Taxonomy" id="157652"/>
    <lineage>
        <taxon>Eukaryota</taxon>
        <taxon>Viridiplantae</taxon>
        <taxon>Streptophyta</taxon>
        <taxon>Embryophyta</taxon>
        <taxon>Tracheophyta</taxon>
        <taxon>Spermatophyta</taxon>
        <taxon>Magnoliopsida</taxon>
        <taxon>eudicotyledons</taxon>
        <taxon>Gunneridae</taxon>
        <taxon>Pentapetalae</taxon>
        <taxon>rosids</taxon>
        <taxon>fabids</taxon>
        <taxon>Fabales</taxon>
        <taxon>Fabaceae</taxon>
        <taxon>Papilionoideae</taxon>
        <taxon>50 kb inversion clade</taxon>
        <taxon>NPAAA clade</taxon>
        <taxon>indigoferoid/millettioid clade</taxon>
        <taxon>Phaseoleae</taxon>
        <taxon>Mucuna</taxon>
    </lineage>
</organism>
<accession>A0A371HBF6</accession>
<dbReference type="PANTHER" id="PTHR37722:SF2">
    <property type="entry name" value="OS01G0167700 PROTEIN"/>
    <property type="match status" value="1"/>
</dbReference>
<feature type="compositionally biased region" description="Basic and acidic residues" evidence="1">
    <location>
        <begin position="625"/>
        <end position="636"/>
    </location>
</feature>
<comment type="caution">
    <text evidence="2">The sequence shown here is derived from an EMBL/GenBank/DDBJ whole genome shotgun (WGS) entry which is preliminary data.</text>
</comment>
<reference evidence="2" key="1">
    <citation type="submission" date="2018-05" db="EMBL/GenBank/DDBJ databases">
        <title>Draft genome of Mucuna pruriens seed.</title>
        <authorList>
            <person name="Nnadi N.E."/>
            <person name="Vos R."/>
            <person name="Hasami M.H."/>
            <person name="Devisetty U.K."/>
            <person name="Aguiy J.C."/>
        </authorList>
    </citation>
    <scope>NUCLEOTIDE SEQUENCE [LARGE SCALE GENOMIC DNA]</scope>
    <source>
        <strain evidence="2">JCA_2017</strain>
    </source>
</reference>
<evidence type="ECO:0000256" key="1">
    <source>
        <dbReference type="SAM" id="MobiDB-lite"/>
    </source>
</evidence>
<evidence type="ECO:0000313" key="3">
    <source>
        <dbReference type="Proteomes" id="UP000257109"/>
    </source>
</evidence>
<name>A0A371HBF6_MUCPR</name>
<dbReference type="EMBL" id="QJKJ01003062">
    <property type="protein sequence ID" value="RDY00146.1"/>
    <property type="molecule type" value="Genomic_DNA"/>
</dbReference>
<gene>
    <name evidence="2" type="ORF">CR513_16708</name>
</gene>
<feature type="compositionally biased region" description="Polar residues" evidence="1">
    <location>
        <begin position="704"/>
        <end position="716"/>
    </location>
</feature>
<sequence>MSLLQKQYFEQRKRQQQNLQMMGSDSPGISGQSLKEHRSLDILNLLNLSTNAQQYYPLCPKGRDDGEISISTMPGSVSTHQPSTFTNVDTAVNSCRFEEAKVEAPLCCQIETSPKKSAPDHHNIAFNGSPNHWKTKKKIIRLPIILLTFFLLPINLSLFSDSEFSVIDLLCDDEPNATAKNWPTCEDHVSFSLAGLGKVGTETPVHSPEQRARIPYSYSPLQKDGRKSKLKKLNHVLDDIELEMDTMMQDIEVSPLSSSDFPFNKVRRSSTIVGNGKHFYDFTNKNGSFVREEFFYKTENSDEDLLNACSGFLDEKFDNEMGYDTSCKKTFQMGSKSPELLKTRPYKMENYAFDQDLHPKKWYYCTRAYLTLWFVCIRLCRSSATAMKEIDLSEPLSSFSKDELENDFDFYVASRARLDGNFSAQNLILEDVRDNSSLLSEESSSSAAVRGESTAHSPSRILTGENRRKHSRNAFASPRNKCSTKDEKCRSMPNSLRRIPAHYSNSILQEELDAHNSWQFEERNASVDKSSGATSFCLDLETDFAIFCSKNRIEDPFTVFTTPELRNKASPSFGGFKSAAPLADSPPCSFTSEKFAFDCSTAFPNVSSWPTSPSLSPDFQFKGKSEDAGGFHRETSSTDMSVQGSVSKGERQVKLQKDTHKNFEQEEDIFMGDNELSSEKKLAEDAPSSKNHAEECEGTEDTNPKATTQCLVTGDSSGHVEEISSLLKKPEKQESQVDKRKYVYS</sequence>